<dbReference type="InterPro" id="IPR001314">
    <property type="entry name" value="Peptidase_S1A"/>
</dbReference>
<sequence length="284" mass="30222">MFYSLEFAFSLGLLLAASTSAAPATDGRIVGGMEVSSILEFPYQASVQLHGQHICGGAVIGDHFVLTAAHCFEALEPWSVLDYSVRVGSSEHASGGHLLSLQQIIPHGGYNPQSHDNDLALLILNARLNFTEELQAVSLASAQQPPTDQTRLLVSGWGFQSEEQQQETEAGSSVASILRFVDVDHVDLGQCRLAYRQVLPITQGMLCAARAGHDSCQGDSGGPLVGFQADGTATLYGIVSWGLGCANPDYPGVYTSVAAFRRWIDAQVGAWGWNSLLGGWSGVQ</sequence>
<keyword evidence="6 11" id="KW-0720">Serine protease</keyword>
<dbReference type="STRING" id="7266.A0A3B0J1Y6"/>
<accession>A0A3B0J1Y6</accession>
<evidence type="ECO:0000313" key="14">
    <source>
        <dbReference type="EMBL" id="SPP72913.1"/>
    </source>
</evidence>
<dbReference type="PRINTS" id="PR00722">
    <property type="entry name" value="CHYMOTRYPSIN"/>
</dbReference>
<evidence type="ECO:0000256" key="12">
    <source>
        <dbReference type="SAM" id="SignalP"/>
    </source>
</evidence>
<evidence type="ECO:0000256" key="7">
    <source>
        <dbReference type="ARBA" id="ARBA00023145"/>
    </source>
</evidence>
<feature type="signal peptide" evidence="12">
    <location>
        <begin position="1"/>
        <end position="21"/>
    </location>
</feature>
<keyword evidence="5 11" id="KW-0378">Hydrolase</keyword>
<evidence type="ECO:0000256" key="11">
    <source>
        <dbReference type="RuleBase" id="RU363034"/>
    </source>
</evidence>
<evidence type="ECO:0000256" key="10">
    <source>
        <dbReference type="ARBA" id="ARBA00038868"/>
    </source>
</evidence>
<dbReference type="FunFam" id="2.40.10.10:FF:000034">
    <property type="entry name" value="Eupolytin"/>
    <property type="match status" value="1"/>
</dbReference>
<dbReference type="PANTHER" id="PTHR24276:SF97">
    <property type="entry name" value="GH13245P2-RELATED"/>
    <property type="match status" value="1"/>
</dbReference>
<dbReference type="Gene3D" id="2.40.10.10">
    <property type="entry name" value="Trypsin-like serine proteases"/>
    <property type="match status" value="1"/>
</dbReference>
<dbReference type="PANTHER" id="PTHR24276">
    <property type="entry name" value="POLYSERASE-RELATED"/>
    <property type="match status" value="1"/>
</dbReference>
<keyword evidence="7" id="KW-0865">Zymogen</keyword>
<feature type="chain" id="PRO_5017303465" description="trypsin" evidence="12">
    <location>
        <begin position="22"/>
        <end position="284"/>
    </location>
</feature>
<dbReference type="SUPFAM" id="SSF50494">
    <property type="entry name" value="Trypsin-like serine proteases"/>
    <property type="match status" value="1"/>
</dbReference>
<dbReference type="PROSITE" id="PS50240">
    <property type="entry name" value="TRYPSIN_DOM"/>
    <property type="match status" value="1"/>
</dbReference>
<dbReference type="GO" id="GO:0006508">
    <property type="term" value="P:proteolysis"/>
    <property type="evidence" value="ECO:0007669"/>
    <property type="project" value="UniProtKB-KW"/>
</dbReference>
<dbReference type="InterPro" id="IPR018114">
    <property type="entry name" value="TRYPSIN_HIS"/>
</dbReference>
<dbReference type="PROSITE" id="PS00135">
    <property type="entry name" value="TRYPSIN_SER"/>
    <property type="match status" value="1"/>
</dbReference>
<dbReference type="GO" id="GO:0004252">
    <property type="term" value="F:serine-type endopeptidase activity"/>
    <property type="evidence" value="ECO:0007669"/>
    <property type="project" value="UniProtKB-EC"/>
</dbReference>
<evidence type="ECO:0000256" key="1">
    <source>
        <dbReference type="ARBA" id="ARBA00007664"/>
    </source>
</evidence>
<dbReference type="EC" id="3.4.21.4" evidence="10"/>
<dbReference type="OrthoDB" id="10059102at2759"/>
<dbReference type="InterPro" id="IPR001254">
    <property type="entry name" value="Trypsin_dom"/>
</dbReference>
<reference evidence="15" key="1">
    <citation type="submission" date="2018-01" db="EMBL/GenBank/DDBJ databases">
        <authorList>
            <person name="Alioto T."/>
            <person name="Alioto T."/>
        </authorList>
    </citation>
    <scope>NUCLEOTIDE SEQUENCE [LARGE SCALE GENOMIC DNA]</scope>
</reference>
<evidence type="ECO:0000256" key="4">
    <source>
        <dbReference type="ARBA" id="ARBA00022757"/>
    </source>
</evidence>
<dbReference type="AlphaFoldDB" id="A0A3B0J1Y6"/>
<keyword evidence="4" id="KW-0222">Digestion</keyword>
<organism evidence="14 15">
    <name type="scientific">Drosophila guanche</name>
    <name type="common">Fruit fly</name>
    <dbReference type="NCBI Taxonomy" id="7266"/>
    <lineage>
        <taxon>Eukaryota</taxon>
        <taxon>Metazoa</taxon>
        <taxon>Ecdysozoa</taxon>
        <taxon>Arthropoda</taxon>
        <taxon>Hexapoda</taxon>
        <taxon>Insecta</taxon>
        <taxon>Pterygota</taxon>
        <taxon>Neoptera</taxon>
        <taxon>Endopterygota</taxon>
        <taxon>Diptera</taxon>
        <taxon>Brachycera</taxon>
        <taxon>Muscomorpha</taxon>
        <taxon>Ephydroidea</taxon>
        <taxon>Drosophilidae</taxon>
        <taxon>Drosophila</taxon>
        <taxon>Sophophora</taxon>
    </lineage>
</organism>
<dbReference type="InterPro" id="IPR033116">
    <property type="entry name" value="TRYPSIN_SER"/>
</dbReference>
<evidence type="ECO:0000313" key="15">
    <source>
        <dbReference type="Proteomes" id="UP000268350"/>
    </source>
</evidence>
<dbReference type="InterPro" id="IPR043504">
    <property type="entry name" value="Peptidase_S1_PA_chymotrypsin"/>
</dbReference>
<evidence type="ECO:0000259" key="13">
    <source>
        <dbReference type="PROSITE" id="PS50240"/>
    </source>
</evidence>
<keyword evidence="2 11" id="KW-0645">Protease</keyword>
<evidence type="ECO:0000256" key="2">
    <source>
        <dbReference type="ARBA" id="ARBA00022670"/>
    </source>
</evidence>
<comment type="catalytic activity">
    <reaction evidence="9">
        <text>Preferential cleavage: Arg-|-Xaa, Lys-|-Xaa.</text>
        <dbReference type="EC" id="3.4.21.4"/>
    </reaction>
</comment>
<dbReference type="InterPro" id="IPR050430">
    <property type="entry name" value="Peptidase_S1"/>
</dbReference>
<protein>
    <recommendedName>
        <fullName evidence="10">trypsin</fullName>
        <ecNumber evidence="10">3.4.21.4</ecNumber>
    </recommendedName>
</protein>
<dbReference type="Proteomes" id="UP000268350">
    <property type="component" value="Unassembled WGS sequence"/>
</dbReference>
<evidence type="ECO:0000256" key="9">
    <source>
        <dbReference type="ARBA" id="ARBA00036320"/>
    </source>
</evidence>
<dbReference type="GO" id="GO:0007586">
    <property type="term" value="P:digestion"/>
    <property type="evidence" value="ECO:0007669"/>
    <property type="project" value="UniProtKB-KW"/>
</dbReference>
<dbReference type="Pfam" id="PF00089">
    <property type="entry name" value="Trypsin"/>
    <property type="match status" value="1"/>
</dbReference>
<keyword evidence="15" id="KW-1185">Reference proteome</keyword>
<feature type="domain" description="Peptidase S1" evidence="13">
    <location>
        <begin position="29"/>
        <end position="269"/>
    </location>
</feature>
<evidence type="ECO:0000256" key="5">
    <source>
        <dbReference type="ARBA" id="ARBA00022801"/>
    </source>
</evidence>
<evidence type="ECO:0000256" key="3">
    <source>
        <dbReference type="ARBA" id="ARBA00022729"/>
    </source>
</evidence>
<dbReference type="SMART" id="SM00020">
    <property type="entry name" value="Tryp_SPc"/>
    <property type="match status" value="1"/>
</dbReference>
<keyword evidence="3 12" id="KW-0732">Signal</keyword>
<gene>
    <name evidence="14" type="ORF">DGUA_6G000308</name>
</gene>
<proteinExistence type="inferred from homology"/>
<dbReference type="CDD" id="cd00190">
    <property type="entry name" value="Tryp_SPc"/>
    <property type="match status" value="1"/>
</dbReference>
<dbReference type="OMA" id="AHCFEEP"/>
<comment type="similarity">
    <text evidence="1">Belongs to the peptidase S1 family.</text>
</comment>
<dbReference type="EMBL" id="OUUW01000001">
    <property type="protein sequence ID" value="SPP72913.1"/>
    <property type="molecule type" value="Genomic_DNA"/>
</dbReference>
<evidence type="ECO:0000256" key="8">
    <source>
        <dbReference type="ARBA" id="ARBA00023157"/>
    </source>
</evidence>
<dbReference type="InterPro" id="IPR009003">
    <property type="entry name" value="Peptidase_S1_PA"/>
</dbReference>
<name>A0A3B0J1Y6_DROGU</name>
<keyword evidence="8" id="KW-1015">Disulfide bond</keyword>
<evidence type="ECO:0000256" key="6">
    <source>
        <dbReference type="ARBA" id="ARBA00022825"/>
    </source>
</evidence>
<dbReference type="PROSITE" id="PS00134">
    <property type="entry name" value="TRYPSIN_HIS"/>
    <property type="match status" value="1"/>
</dbReference>